<reference evidence="3" key="2">
    <citation type="submission" date="2023-03" db="EMBL/GenBank/DDBJ databases">
        <authorList>
            <consortium name="Wellcome Sanger Institute Data Sharing"/>
        </authorList>
    </citation>
    <scope>NUCLEOTIDE SEQUENCE [LARGE SCALE GENOMIC DNA]</scope>
</reference>
<name>A0AAX7U4X3_ASTCA</name>
<dbReference type="CDD" id="cd00037">
    <property type="entry name" value="CLECT"/>
    <property type="match status" value="1"/>
</dbReference>
<dbReference type="InterPro" id="IPR001304">
    <property type="entry name" value="C-type_lectin-like"/>
</dbReference>
<dbReference type="InterPro" id="IPR016187">
    <property type="entry name" value="CTDL_fold"/>
</dbReference>
<reference evidence="2" key="3">
    <citation type="submission" date="2025-08" db="UniProtKB">
        <authorList>
            <consortium name="Ensembl"/>
        </authorList>
    </citation>
    <scope>IDENTIFICATION</scope>
</reference>
<evidence type="ECO:0000313" key="3">
    <source>
        <dbReference type="Proteomes" id="UP000265100"/>
    </source>
</evidence>
<dbReference type="SUPFAM" id="SSF56436">
    <property type="entry name" value="C-type lectin-like"/>
    <property type="match status" value="1"/>
</dbReference>
<dbReference type="PROSITE" id="PS50041">
    <property type="entry name" value="C_TYPE_LECTIN_2"/>
    <property type="match status" value="1"/>
</dbReference>
<sequence>MTLIIEKTMANGIERPFFCYSASVVTEKKTWEEALEYCREHNDDLASVGSETEIVNDGVWFGLERNHSDKDKWLWSGGGALTWIFWNTDQPDNRNNENRTKGVWEAHNCEEKLQFICY</sequence>
<dbReference type="AlphaFoldDB" id="A0AAX7U4X3"/>
<dbReference type="Proteomes" id="UP000265100">
    <property type="component" value="Chromosome 23"/>
</dbReference>
<keyword evidence="3" id="KW-1185">Reference proteome</keyword>
<dbReference type="SMART" id="SM00034">
    <property type="entry name" value="CLECT"/>
    <property type="match status" value="1"/>
</dbReference>
<accession>A0AAX7U4X3</accession>
<dbReference type="GeneTree" id="ENSGT00940000176837"/>
<feature type="domain" description="C-type lectin" evidence="1">
    <location>
        <begin position="19"/>
        <end position="118"/>
    </location>
</feature>
<organism evidence="2 3">
    <name type="scientific">Astatotilapia calliptera</name>
    <name type="common">Eastern happy</name>
    <name type="synonym">Chromis callipterus</name>
    <dbReference type="NCBI Taxonomy" id="8154"/>
    <lineage>
        <taxon>Eukaryota</taxon>
        <taxon>Metazoa</taxon>
        <taxon>Chordata</taxon>
        <taxon>Craniata</taxon>
        <taxon>Vertebrata</taxon>
        <taxon>Euteleostomi</taxon>
        <taxon>Actinopterygii</taxon>
        <taxon>Neopterygii</taxon>
        <taxon>Teleostei</taxon>
        <taxon>Neoteleostei</taxon>
        <taxon>Acanthomorphata</taxon>
        <taxon>Ovalentaria</taxon>
        <taxon>Cichlomorphae</taxon>
        <taxon>Cichliformes</taxon>
        <taxon>Cichlidae</taxon>
        <taxon>African cichlids</taxon>
        <taxon>Pseudocrenilabrinae</taxon>
        <taxon>Haplochromini</taxon>
        <taxon>Astatotilapia</taxon>
    </lineage>
</organism>
<protein>
    <recommendedName>
        <fullName evidence="1">C-type lectin domain-containing protein</fullName>
    </recommendedName>
</protein>
<dbReference type="Gene3D" id="3.10.100.10">
    <property type="entry name" value="Mannose-Binding Protein A, subunit A"/>
    <property type="match status" value="1"/>
</dbReference>
<evidence type="ECO:0000259" key="1">
    <source>
        <dbReference type="PROSITE" id="PS50041"/>
    </source>
</evidence>
<proteinExistence type="predicted"/>
<reference evidence="2" key="4">
    <citation type="submission" date="2025-09" db="UniProtKB">
        <authorList>
            <consortium name="Ensembl"/>
        </authorList>
    </citation>
    <scope>IDENTIFICATION</scope>
</reference>
<reference evidence="2 3" key="1">
    <citation type="submission" date="2018-05" db="EMBL/GenBank/DDBJ databases">
        <authorList>
            <person name="Datahose"/>
        </authorList>
    </citation>
    <scope>NUCLEOTIDE SEQUENCE</scope>
</reference>
<dbReference type="Ensembl" id="ENSACLT00000068518.1">
    <property type="protein sequence ID" value="ENSACLP00000063875.1"/>
    <property type="gene ID" value="ENSACLG00000036771.1"/>
</dbReference>
<evidence type="ECO:0000313" key="2">
    <source>
        <dbReference type="Ensembl" id="ENSACLP00000063875.1"/>
    </source>
</evidence>
<dbReference type="InterPro" id="IPR016186">
    <property type="entry name" value="C-type_lectin-like/link_sf"/>
</dbReference>
<dbReference type="PANTHER" id="PTHR45784:SF8">
    <property type="entry name" value="C-TYPE MANNOSE RECEPTOR 2-RELATED"/>
    <property type="match status" value="1"/>
</dbReference>
<dbReference type="PANTHER" id="PTHR45784">
    <property type="entry name" value="C-TYPE LECTIN DOMAIN FAMILY 20 MEMBER A-RELATED"/>
    <property type="match status" value="1"/>
</dbReference>
<dbReference type="Pfam" id="PF00059">
    <property type="entry name" value="Lectin_C"/>
    <property type="match status" value="1"/>
</dbReference>